<dbReference type="Proteomes" id="UP001499951">
    <property type="component" value="Unassembled WGS sequence"/>
</dbReference>
<reference evidence="1 2" key="1">
    <citation type="journal article" date="2019" name="Int. J. Syst. Evol. Microbiol.">
        <title>The Global Catalogue of Microorganisms (GCM) 10K type strain sequencing project: providing services to taxonomists for standard genome sequencing and annotation.</title>
        <authorList>
            <consortium name="The Broad Institute Genomics Platform"/>
            <consortium name="The Broad Institute Genome Sequencing Center for Infectious Disease"/>
            <person name="Wu L."/>
            <person name="Ma J."/>
        </authorList>
    </citation>
    <scope>NUCLEOTIDE SEQUENCE [LARGE SCALE GENOMIC DNA]</scope>
    <source>
        <strain evidence="1 2">JCM 15089</strain>
    </source>
</reference>
<gene>
    <name evidence="1" type="ORF">GCM10008942_36330</name>
</gene>
<proteinExistence type="predicted"/>
<protein>
    <submittedName>
        <fullName evidence="1">DUF736 domain-containing protein</fullName>
    </submittedName>
</protein>
<evidence type="ECO:0000313" key="2">
    <source>
        <dbReference type="Proteomes" id="UP001499951"/>
    </source>
</evidence>
<name>A0ABN1F7W2_9PROT</name>
<organism evidence="1 2">
    <name type="scientific">Rhizomicrobium electricum</name>
    <dbReference type="NCBI Taxonomy" id="480070"/>
    <lineage>
        <taxon>Bacteria</taxon>
        <taxon>Pseudomonadati</taxon>
        <taxon>Pseudomonadota</taxon>
        <taxon>Alphaproteobacteria</taxon>
        <taxon>Micropepsales</taxon>
        <taxon>Micropepsaceae</taxon>
        <taxon>Rhizomicrobium</taxon>
    </lineage>
</organism>
<evidence type="ECO:0000313" key="1">
    <source>
        <dbReference type="EMBL" id="GAA0584172.1"/>
    </source>
</evidence>
<dbReference type="EMBL" id="BAAADD010000011">
    <property type="protein sequence ID" value="GAA0584172.1"/>
    <property type="molecule type" value="Genomic_DNA"/>
</dbReference>
<dbReference type="InterPro" id="IPR007948">
    <property type="entry name" value="DUF736"/>
</dbReference>
<sequence>MPAIGYVTKSKDGKSYKGQIKTLSVRAPIEILPNTAKTADAQPDFRIFSQSVEIGAGWIKTAESSGKDYVSLSLADPAFGGRKLFANLGQAAGQDDENVFAVIWNPPD</sequence>
<dbReference type="Pfam" id="PF05284">
    <property type="entry name" value="DUF736"/>
    <property type="match status" value="1"/>
</dbReference>
<comment type="caution">
    <text evidence="1">The sequence shown here is derived from an EMBL/GenBank/DDBJ whole genome shotgun (WGS) entry which is preliminary data.</text>
</comment>
<dbReference type="RefSeq" id="WP_166928985.1">
    <property type="nucleotide sequence ID" value="NZ_BAAADD010000011.1"/>
</dbReference>
<keyword evidence="2" id="KW-1185">Reference proteome</keyword>
<accession>A0ABN1F7W2</accession>